<dbReference type="Pfam" id="PF09754">
    <property type="entry name" value="PAC2"/>
    <property type="match status" value="1"/>
</dbReference>
<feature type="non-terminal residue" evidence="1">
    <location>
        <position position="194"/>
    </location>
</feature>
<gene>
    <name evidence="1" type="ORF">METZ01_LOCUS508644</name>
</gene>
<evidence type="ECO:0008006" key="2">
    <source>
        <dbReference type="Google" id="ProtNLM"/>
    </source>
</evidence>
<reference evidence="1" key="1">
    <citation type="submission" date="2018-05" db="EMBL/GenBank/DDBJ databases">
        <authorList>
            <person name="Lanie J.A."/>
            <person name="Ng W.-L."/>
            <person name="Kazmierczak K.M."/>
            <person name="Andrzejewski T.M."/>
            <person name="Davidsen T.M."/>
            <person name="Wayne K.J."/>
            <person name="Tettelin H."/>
            <person name="Glass J.I."/>
            <person name="Rusch D."/>
            <person name="Podicherti R."/>
            <person name="Tsui H.-C.T."/>
            <person name="Winkler M.E."/>
        </authorList>
    </citation>
    <scope>NUCLEOTIDE SEQUENCE</scope>
</reference>
<dbReference type="AlphaFoldDB" id="A0A383EHG5"/>
<evidence type="ECO:0000313" key="1">
    <source>
        <dbReference type="EMBL" id="SVE55790.1"/>
    </source>
</evidence>
<dbReference type="Gene3D" id="3.40.50.10900">
    <property type="entry name" value="PAC-like subunit"/>
    <property type="match status" value="1"/>
</dbReference>
<protein>
    <recommendedName>
        <fullName evidence="2">PAC2 family protein</fullName>
    </recommendedName>
</protein>
<sequence length="194" mass="21853">MDHLIIDEFPSLQSPIMVVSFSGWPDAQEAATGAVRHLAKQLPTKKFAMIDPEEFYVFTRIRPQVGNNDYGEREVRWPANEFSYWHDDASERDILLFTGVEPQLKWRTYAATIVDVAIQHNVEMVIVLGSLLDGIPHTREPRITGSANVKNVEELMEQHALQPSGYEGPTGITSALMEECARNGLKYSSLWGHA</sequence>
<accession>A0A383EHG5</accession>
<name>A0A383EHG5_9ZZZZ</name>
<organism evidence="1">
    <name type="scientific">marine metagenome</name>
    <dbReference type="NCBI Taxonomy" id="408172"/>
    <lineage>
        <taxon>unclassified sequences</taxon>
        <taxon>metagenomes</taxon>
        <taxon>ecological metagenomes</taxon>
    </lineage>
</organism>
<proteinExistence type="predicted"/>
<dbReference type="SUPFAM" id="SSF159659">
    <property type="entry name" value="Cgl1923-like"/>
    <property type="match status" value="1"/>
</dbReference>
<dbReference type="InterPro" id="IPR019151">
    <property type="entry name" value="Proteasome_assmbl_chaperone_2"/>
</dbReference>
<dbReference type="InterPro" id="IPR038389">
    <property type="entry name" value="PSMG2_sf"/>
</dbReference>
<dbReference type="EMBL" id="UINC01225634">
    <property type="protein sequence ID" value="SVE55790.1"/>
    <property type="molecule type" value="Genomic_DNA"/>
</dbReference>